<dbReference type="EMBL" id="LGCL01000004">
    <property type="protein sequence ID" value="KPL80577.1"/>
    <property type="molecule type" value="Genomic_DNA"/>
</dbReference>
<dbReference type="InterPro" id="IPR039672">
    <property type="entry name" value="MFS_2"/>
</dbReference>
<feature type="transmembrane region" description="Helical" evidence="7">
    <location>
        <begin position="295"/>
        <end position="316"/>
    </location>
</feature>
<dbReference type="NCBIfam" id="TIGR00792">
    <property type="entry name" value="gph"/>
    <property type="match status" value="1"/>
</dbReference>
<evidence type="ECO:0000256" key="4">
    <source>
        <dbReference type="ARBA" id="ARBA00022692"/>
    </source>
</evidence>
<dbReference type="GO" id="GO:0008643">
    <property type="term" value="P:carbohydrate transport"/>
    <property type="evidence" value="ECO:0007669"/>
    <property type="project" value="InterPro"/>
</dbReference>
<dbReference type="PANTHER" id="PTHR11328">
    <property type="entry name" value="MAJOR FACILITATOR SUPERFAMILY DOMAIN-CONTAINING PROTEIN"/>
    <property type="match status" value="1"/>
</dbReference>
<evidence type="ECO:0000256" key="3">
    <source>
        <dbReference type="ARBA" id="ARBA00022475"/>
    </source>
</evidence>
<dbReference type="CDD" id="cd17332">
    <property type="entry name" value="MFS_MelB_like"/>
    <property type="match status" value="1"/>
</dbReference>
<dbReference type="Proteomes" id="UP000050417">
    <property type="component" value="Unassembled WGS sequence"/>
</dbReference>
<evidence type="ECO:0000256" key="6">
    <source>
        <dbReference type="ARBA" id="ARBA00023136"/>
    </source>
</evidence>
<feature type="transmembrane region" description="Helical" evidence="7">
    <location>
        <begin position="231"/>
        <end position="256"/>
    </location>
</feature>
<dbReference type="InterPro" id="IPR036259">
    <property type="entry name" value="MFS_trans_sf"/>
</dbReference>
<evidence type="ECO:0000256" key="2">
    <source>
        <dbReference type="ARBA" id="ARBA00022448"/>
    </source>
</evidence>
<organism evidence="8 9">
    <name type="scientific">Ornatilinea apprima</name>
    <dbReference type="NCBI Taxonomy" id="1134406"/>
    <lineage>
        <taxon>Bacteria</taxon>
        <taxon>Bacillati</taxon>
        <taxon>Chloroflexota</taxon>
        <taxon>Anaerolineae</taxon>
        <taxon>Anaerolineales</taxon>
        <taxon>Anaerolineaceae</taxon>
        <taxon>Ornatilinea</taxon>
    </lineage>
</organism>
<dbReference type="STRING" id="1134406.ADN00_01670"/>
<evidence type="ECO:0000256" key="5">
    <source>
        <dbReference type="ARBA" id="ARBA00022989"/>
    </source>
</evidence>
<evidence type="ECO:0000256" key="1">
    <source>
        <dbReference type="ARBA" id="ARBA00004651"/>
    </source>
</evidence>
<evidence type="ECO:0000313" key="8">
    <source>
        <dbReference type="EMBL" id="KPL80577.1"/>
    </source>
</evidence>
<protein>
    <recommendedName>
        <fullName evidence="10">MFS transporter</fullName>
    </recommendedName>
</protein>
<dbReference type="SUPFAM" id="SSF103473">
    <property type="entry name" value="MFS general substrate transporter"/>
    <property type="match status" value="1"/>
</dbReference>
<dbReference type="InterPro" id="IPR018043">
    <property type="entry name" value="Na/Gal_symport_CS"/>
</dbReference>
<comment type="caution">
    <text evidence="8">The sequence shown here is derived from an EMBL/GenBank/DDBJ whole genome shotgun (WGS) entry which is preliminary data.</text>
</comment>
<dbReference type="Gene3D" id="1.20.1250.20">
    <property type="entry name" value="MFS general substrate transporter like domains"/>
    <property type="match status" value="2"/>
</dbReference>
<name>A0A0P6Y5I5_9CHLR</name>
<dbReference type="InterPro" id="IPR001927">
    <property type="entry name" value="Na/Gal_symport"/>
</dbReference>
<sequence length="453" mass="50417">MRESTLPFKTKLLYGFGDIGFSLTTTILGAFFAIFLTDVVGLAPGVAAIAIFVGRSWDYINDPLIGHLTDRTRTRWGRRRPFLLFGALPFGLAFCLLWLRPPFESQVALAVYYALAYLLFDMAATFVYMPYYALTPELTSDYDERTSLTSFRMFFSIVGSLVAFTVPIMLVGGFNPENLERVAVMGAVFGAASVLPLLSVFFGTREREEYMHQEQPSLRDSFKAALQNRPFIFGAVIFLLTWVSVDILQATLLYFVKYILGREAQSDLIMAVIFVTAMISLPLWNYAAHHWDKRTAYISGISFWAVVQVVLITTGAATPLPLVIFLCVLAGIGVGAAHVLPWSILPDAIEWDEWKTGTRHEGMFYSLITLMQKVASSLAVPLILLLLEMTGYLPNSAVQPARALWGIRFAVGPIPALLLCGGLLFAALYPLKRQEYRDLVQDLEARRASAAPE</sequence>
<feature type="transmembrane region" description="Helical" evidence="7">
    <location>
        <begin position="268"/>
        <end position="288"/>
    </location>
</feature>
<dbReference type="GO" id="GO:0005886">
    <property type="term" value="C:plasma membrane"/>
    <property type="evidence" value="ECO:0007669"/>
    <property type="project" value="UniProtKB-SubCell"/>
</dbReference>
<evidence type="ECO:0000313" key="9">
    <source>
        <dbReference type="Proteomes" id="UP000050417"/>
    </source>
</evidence>
<feature type="transmembrane region" description="Helical" evidence="7">
    <location>
        <begin position="322"/>
        <end position="344"/>
    </location>
</feature>
<feature type="transmembrane region" description="Helical" evidence="7">
    <location>
        <begin position="81"/>
        <end position="99"/>
    </location>
</feature>
<keyword evidence="2" id="KW-0813">Transport</keyword>
<feature type="transmembrane region" description="Helical" evidence="7">
    <location>
        <begin position="151"/>
        <end position="170"/>
    </location>
</feature>
<gene>
    <name evidence="8" type="ORF">ADN00_01670</name>
</gene>
<evidence type="ECO:0000256" key="7">
    <source>
        <dbReference type="SAM" id="Phobius"/>
    </source>
</evidence>
<accession>A0A0P6Y5I5</accession>
<keyword evidence="4 7" id="KW-0812">Transmembrane</keyword>
<keyword evidence="3" id="KW-1003">Cell membrane</keyword>
<feature type="transmembrane region" description="Helical" evidence="7">
    <location>
        <begin position="12"/>
        <end position="36"/>
    </location>
</feature>
<dbReference type="RefSeq" id="WP_075061223.1">
    <property type="nucleotide sequence ID" value="NZ_LGCL01000004.1"/>
</dbReference>
<dbReference type="GO" id="GO:0015293">
    <property type="term" value="F:symporter activity"/>
    <property type="evidence" value="ECO:0007669"/>
    <property type="project" value="InterPro"/>
</dbReference>
<proteinExistence type="predicted"/>
<feature type="transmembrane region" description="Helical" evidence="7">
    <location>
        <begin position="364"/>
        <end position="387"/>
    </location>
</feature>
<dbReference type="PROSITE" id="PS00872">
    <property type="entry name" value="NA_GALACTOSIDE_SYMP"/>
    <property type="match status" value="1"/>
</dbReference>
<feature type="transmembrane region" description="Helical" evidence="7">
    <location>
        <begin position="111"/>
        <end position="131"/>
    </location>
</feature>
<feature type="transmembrane region" description="Helical" evidence="7">
    <location>
        <begin position="182"/>
        <end position="202"/>
    </location>
</feature>
<feature type="transmembrane region" description="Helical" evidence="7">
    <location>
        <begin position="407"/>
        <end position="429"/>
    </location>
</feature>
<evidence type="ECO:0008006" key="10">
    <source>
        <dbReference type="Google" id="ProtNLM"/>
    </source>
</evidence>
<dbReference type="OrthoDB" id="9764596at2"/>
<keyword evidence="5 7" id="KW-1133">Transmembrane helix</keyword>
<dbReference type="AlphaFoldDB" id="A0A0P6Y5I5"/>
<comment type="subcellular location">
    <subcellularLocation>
        <location evidence="1">Cell membrane</location>
        <topology evidence="1">Multi-pass membrane protein</topology>
    </subcellularLocation>
</comment>
<dbReference type="PANTHER" id="PTHR11328:SF24">
    <property type="entry name" value="MAJOR FACILITATOR SUPERFAMILY (MFS) PROFILE DOMAIN-CONTAINING PROTEIN"/>
    <property type="match status" value="1"/>
</dbReference>
<reference evidence="8 9" key="1">
    <citation type="submission" date="2015-07" db="EMBL/GenBank/DDBJ databases">
        <title>Genome sequence of Ornatilinea apprima DSM 23815.</title>
        <authorList>
            <person name="Hemp J."/>
            <person name="Ward L.M."/>
            <person name="Pace L.A."/>
            <person name="Fischer W.W."/>
        </authorList>
    </citation>
    <scope>NUCLEOTIDE SEQUENCE [LARGE SCALE GENOMIC DNA]</scope>
    <source>
        <strain evidence="8 9">P3M-1</strain>
    </source>
</reference>
<keyword evidence="6 7" id="KW-0472">Membrane</keyword>
<feature type="transmembrane region" description="Helical" evidence="7">
    <location>
        <begin position="42"/>
        <end position="60"/>
    </location>
</feature>
<dbReference type="GO" id="GO:0006814">
    <property type="term" value="P:sodium ion transport"/>
    <property type="evidence" value="ECO:0007669"/>
    <property type="project" value="InterPro"/>
</dbReference>
<keyword evidence="9" id="KW-1185">Reference proteome</keyword>
<dbReference type="Pfam" id="PF13347">
    <property type="entry name" value="MFS_2"/>
    <property type="match status" value="1"/>
</dbReference>